<evidence type="ECO:0000256" key="2">
    <source>
        <dbReference type="SAM" id="MobiDB-lite"/>
    </source>
</evidence>
<sequence length="974" mass="106735">MNLFTPNHVKLFNSCYPPTSALLTAGPDYSPNSHELSRLTYFASNHPGKLTKIGSELEKRLKVECRKAKSGNIRSRASLLISLSILRALATECRRDIALLSPSLISSVECTLSSVPSDLEVVARAASVFTAWTTYTNGHLIGADSYMTKDYLSILNRFASLSSNHTSDQEVQNRTRLIGIAALTAALNSEALYNDINHFLPQVSTILRPIMTILFETPISVLDDQASDVKDAPSSPYLAEFRTRPALERRAASIHVHVDGDKGPSIADVSDASLHALFSLLSHTNGAQLGHVMQSSFNSLDNMEGWKKVDHSCWFAKKTAEWAQYQYRYVVPTWLVERLLSNSNQETDEFTPLQKTLTVMITSVFSSPTPFINLSSSDIMSSLLTLLLRRLSTNPKDEALSNLVGCISSLGCHVYYSDQIQDLAAELVNRLLVIEVQGVLVPDSSIFYHSRSSAIQYLLQGLLGLVHAANTNESLSVAEEVKKANNQESAVRRPGMSTETSRSRTAEERIPRRTKVPPSIWQDTLSLLCDADAPVRLKCAEALIYYISQEMPVINEPTDMQGRKTIDTPFRQTRNTFPYVGDTCSKFLNAVHAYIYILTTSPVLGGPSNGTARRTSQSLHEHVNGEPSINVISPADSDDQHDADDDNEAPQHSSNRRSFPSERGPRARKESLVLHLLDKVPTDSLKSAKACEEDYANVLKILSTIHLNLPLHGLLAGVPMLFALDNATQTNAADPDLLQRIVTVKTIIAHIWRIIGQVWKLSPLILLSEQAISSLSALSGEEIINSASSDLGINMNNALSLISSSRLVLDASGFDQETLLRRLTIKWTPDLALKNFEKSTAYEATYRGDGVSPLLKISPALMHIENISLQSLARSTRGLGVTDLREALEGRSSMSNPALARPPSVSTLDHASSSYMSGDLNALRLTQTRSRTRSKKKSTAGGAGEVRDVLTRLGIGKQTGSLLKATLSPKPKAT</sequence>
<dbReference type="SUPFAM" id="SSF48371">
    <property type="entry name" value="ARM repeat"/>
    <property type="match status" value="1"/>
</dbReference>
<dbReference type="OrthoDB" id="274691at2759"/>
<dbReference type="EMBL" id="JAACJJ010000028">
    <property type="protein sequence ID" value="KAF5321907.1"/>
    <property type="molecule type" value="Genomic_DNA"/>
</dbReference>
<proteinExistence type="inferred from homology"/>
<dbReference type="InterPro" id="IPR016024">
    <property type="entry name" value="ARM-type_fold"/>
</dbReference>
<evidence type="ECO:0000256" key="1">
    <source>
        <dbReference type="ARBA" id="ARBA00010216"/>
    </source>
</evidence>
<name>A0A8H5BGT9_9AGAR</name>
<reference evidence="3 4" key="1">
    <citation type="journal article" date="2020" name="ISME J.">
        <title>Uncovering the hidden diversity of litter-decomposition mechanisms in mushroom-forming fungi.</title>
        <authorList>
            <person name="Floudas D."/>
            <person name="Bentzer J."/>
            <person name="Ahren D."/>
            <person name="Johansson T."/>
            <person name="Persson P."/>
            <person name="Tunlid A."/>
        </authorList>
    </citation>
    <scope>NUCLEOTIDE SEQUENCE [LARGE SCALE GENOMIC DNA]</scope>
    <source>
        <strain evidence="3 4">CBS 101986</strain>
    </source>
</reference>
<dbReference type="InterPro" id="IPR049150">
    <property type="entry name" value="EFR3_HEAT-like_rpt"/>
</dbReference>
<protein>
    <recommendedName>
        <fullName evidence="5">Protein EFR3</fullName>
    </recommendedName>
</protein>
<gene>
    <name evidence="3" type="ORF">D9619_000804</name>
</gene>
<feature type="compositionally biased region" description="Basic and acidic residues" evidence="2">
    <location>
        <begin position="501"/>
        <end position="511"/>
    </location>
</feature>
<dbReference type="GO" id="GO:0072659">
    <property type="term" value="P:protein localization to plasma membrane"/>
    <property type="evidence" value="ECO:0007669"/>
    <property type="project" value="InterPro"/>
</dbReference>
<dbReference type="PANTHER" id="PTHR47766">
    <property type="entry name" value="PROTEIN EFR3"/>
    <property type="match status" value="1"/>
</dbReference>
<dbReference type="PANTHER" id="PTHR47766:SF1">
    <property type="entry name" value="PROTEIN EFR3"/>
    <property type="match status" value="1"/>
</dbReference>
<keyword evidence="4" id="KW-1185">Reference proteome</keyword>
<evidence type="ECO:0000313" key="3">
    <source>
        <dbReference type="EMBL" id="KAF5321907.1"/>
    </source>
</evidence>
<dbReference type="AlphaFoldDB" id="A0A8H5BGT9"/>
<dbReference type="Proteomes" id="UP000567179">
    <property type="component" value="Unassembled WGS sequence"/>
</dbReference>
<dbReference type="InterPro" id="IPR039786">
    <property type="entry name" value="EFR3"/>
</dbReference>
<feature type="region of interest" description="Disordered" evidence="2">
    <location>
        <begin position="486"/>
        <end position="512"/>
    </location>
</feature>
<evidence type="ECO:0008006" key="5">
    <source>
        <dbReference type="Google" id="ProtNLM"/>
    </source>
</evidence>
<feature type="region of interest" description="Disordered" evidence="2">
    <location>
        <begin position="605"/>
        <end position="666"/>
    </location>
</feature>
<feature type="compositionally biased region" description="Polar residues" evidence="2">
    <location>
        <begin position="609"/>
        <end position="618"/>
    </location>
</feature>
<organism evidence="3 4">
    <name type="scientific">Psilocybe cf. subviscida</name>
    <dbReference type="NCBI Taxonomy" id="2480587"/>
    <lineage>
        <taxon>Eukaryota</taxon>
        <taxon>Fungi</taxon>
        <taxon>Dikarya</taxon>
        <taxon>Basidiomycota</taxon>
        <taxon>Agaricomycotina</taxon>
        <taxon>Agaricomycetes</taxon>
        <taxon>Agaricomycetidae</taxon>
        <taxon>Agaricales</taxon>
        <taxon>Agaricineae</taxon>
        <taxon>Strophariaceae</taxon>
        <taxon>Psilocybe</taxon>
    </lineage>
</organism>
<feature type="compositionally biased region" description="Acidic residues" evidence="2">
    <location>
        <begin position="636"/>
        <end position="648"/>
    </location>
</feature>
<comment type="caution">
    <text evidence="3">The sequence shown here is derived from an EMBL/GenBank/DDBJ whole genome shotgun (WGS) entry which is preliminary data.</text>
</comment>
<evidence type="ECO:0000313" key="4">
    <source>
        <dbReference type="Proteomes" id="UP000567179"/>
    </source>
</evidence>
<accession>A0A8H5BGT9</accession>
<dbReference type="Pfam" id="PF21072">
    <property type="entry name" value="EFR3"/>
    <property type="match status" value="2"/>
</dbReference>
<comment type="similarity">
    <text evidence="1">Belongs to the EFR3 family.</text>
</comment>